<feature type="compositionally biased region" description="Polar residues" evidence="1">
    <location>
        <begin position="26"/>
        <end position="44"/>
    </location>
</feature>
<feature type="compositionally biased region" description="Basic and acidic residues" evidence="1">
    <location>
        <begin position="248"/>
        <end position="262"/>
    </location>
</feature>
<feature type="compositionally biased region" description="Polar residues" evidence="1">
    <location>
        <begin position="141"/>
        <end position="159"/>
    </location>
</feature>
<evidence type="ECO:0000313" key="2">
    <source>
        <dbReference type="EMBL" id="CDW74888.1"/>
    </source>
</evidence>
<accession>A0A078A0C3</accession>
<reference evidence="2 3" key="1">
    <citation type="submission" date="2014-06" db="EMBL/GenBank/DDBJ databases">
        <authorList>
            <person name="Swart Estienne"/>
        </authorList>
    </citation>
    <scope>NUCLEOTIDE SEQUENCE [LARGE SCALE GENOMIC DNA]</scope>
    <source>
        <strain evidence="2 3">130c</strain>
    </source>
</reference>
<protein>
    <submittedName>
        <fullName evidence="2">Uncharacterized protein</fullName>
    </submittedName>
</protein>
<gene>
    <name evidence="2" type="primary">Contig5647.g6049</name>
    <name evidence="2" type="ORF">STYLEM_3872</name>
</gene>
<evidence type="ECO:0000313" key="3">
    <source>
        <dbReference type="Proteomes" id="UP000039865"/>
    </source>
</evidence>
<feature type="region of interest" description="Disordered" evidence="1">
    <location>
        <begin position="1"/>
        <end position="20"/>
    </location>
</feature>
<dbReference type="InParanoid" id="A0A078A0C3"/>
<proteinExistence type="predicted"/>
<feature type="compositionally biased region" description="Polar residues" evidence="1">
    <location>
        <begin position="365"/>
        <end position="389"/>
    </location>
</feature>
<evidence type="ECO:0000256" key="1">
    <source>
        <dbReference type="SAM" id="MobiDB-lite"/>
    </source>
</evidence>
<feature type="region of interest" description="Disordered" evidence="1">
    <location>
        <begin position="141"/>
        <end position="168"/>
    </location>
</feature>
<dbReference type="Proteomes" id="UP000039865">
    <property type="component" value="Unassembled WGS sequence"/>
</dbReference>
<feature type="region of interest" description="Disordered" evidence="1">
    <location>
        <begin position="291"/>
        <end position="311"/>
    </location>
</feature>
<dbReference type="AlphaFoldDB" id="A0A078A0C3"/>
<sequence length="443" mass="50475">MKRNESNVLVGNTKDPHNIVASNNANLRASSQEKNQPTSDSKAQSKTRDFVLDCTKATKPKLPQYNGLFDKHLVGFFERAQHRKNLYLNGMIDKEGKIVIPAKSNLNRFQKSSDRLAQAFNYQSHQNIKVDSFQERPATSYKQQNASELNKKSLAQPSTSRKESRKPAQLVYFSSNSIMPSDYLTNKHSKNRGMLPHLKQSTSNKSILKNSESSAGALSNIQVIESTNSSDHPNPLFRNSAVKSKSPIRFEDDKDSKQDNSNRKRYLGSALKEESNQSLNKSNHDRMILASGSAKKSKTKDPQSQQDYDSVYFSKNNDRIIKMLERRENKVQNFQIKKVQGSKRNINSKRESFNPNHLKIIESQNQNLDNQENQSSNIKQTSPKINRTKSAQDLKPMTKEDFKNFLDMFKSKIAGTSSVVNPSEDSSHINITIEQNRKIRFKE</sequence>
<feature type="compositionally biased region" description="Polar residues" evidence="1">
    <location>
        <begin position="1"/>
        <end position="10"/>
    </location>
</feature>
<name>A0A078A0C3_STYLE</name>
<feature type="compositionally biased region" description="Polar residues" evidence="1">
    <location>
        <begin position="199"/>
        <end position="213"/>
    </location>
</feature>
<feature type="region of interest" description="Disordered" evidence="1">
    <location>
        <begin position="181"/>
        <end position="213"/>
    </location>
</feature>
<feature type="region of interest" description="Disordered" evidence="1">
    <location>
        <begin position="226"/>
        <end position="262"/>
    </location>
</feature>
<feature type="region of interest" description="Disordered" evidence="1">
    <location>
        <begin position="365"/>
        <end position="393"/>
    </location>
</feature>
<organism evidence="2 3">
    <name type="scientific">Stylonychia lemnae</name>
    <name type="common">Ciliate</name>
    <dbReference type="NCBI Taxonomy" id="5949"/>
    <lineage>
        <taxon>Eukaryota</taxon>
        <taxon>Sar</taxon>
        <taxon>Alveolata</taxon>
        <taxon>Ciliophora</taxon>
        <taxon>Intramacronucleata</taxon>
        <taxon>Spirotrichea</taxon>
        <taxon>Stichotrichia</taxon>
        <taxon>Sporadotrichida</taxon>
        <taxon>Oxytrichidae</taxon>
        <taxon>Stylonychinae</taxon>
        <taxon>Stylonychia</taxon>
    </lineage>
</organism>
<dbReference type="EMBL" id="CCKQ01003748">
    <property type="protein sequence ID" value="CDW74888.1"/>
    <property type="molecule type" value="Genomic_DNA"/>
</dbReference>
<keyword evidence="3" id="KW-1185">Reference proteome</keyword>
<feature type="region of interest" description="Disordered" evidence="1">
    <location>
        <begin position="26"/>
        <end position="46"/>
    </location>
</feature>